<evidence type="ECO:0000256" key="1">
    <source>
        <dbReference type="SAM" id="MobiDB-lite"/>
    </source>
</evidence>
<sequence length="183" mass="22007">MAHEPSRKIEWAVDSMDTNNAGVLEPTIEQLREQEIYFNDDEYVDELLREHAWVEDDPRYDSNFWRFHARDADEGEYEDENIFPEEAITFGWDRSPKRKRQSKRWLYWDQKTYQRRVKQLARSWNCDKNIAEGLLASAVYNDILFPKYLQAERQQGKHIPNKGRPPRLAFPRPSKQVPHLQEK</sequence>
<protein>
    <submittedName>
        <fullName evidence="2">Uncharacterized protein</fullName>
    </submittedName>
</protein>
<organism evidence="2 3">
    <name type="scientific">Candidatus Magasanikbacteria bacterium GW2011_GWA2_42_32</name>
    <dbReference type="NCBI Taxonomy" id="1619039"/>
    <lineage>
        <taxon>Bacteria</taxon>
        <taxon>Candidatus Magasanikiibacteriota</taxon>
    </lineage>
</organism>
<dbReference type="AlphaFoldDB" id="A0A0G1A9C4"/>
<reference evidence="2 3" key="1">
    <citation type="journal article" date="2015" name="Nature">
        <title>rRNA introns, odd ribosomes, and small enigmatic genomes across a large radiation of phyla.</title>
        <authorList>
            <person name="Brown C.T."/>
            <person name="Hug L.A."/>
            <person name="Thomas B.C."/>
            <person name="Sharon I."/>
            <person name="Castelle C.J."/>
            <person name="Singh A."/>
            <person name="Wilkins M.J."/>
            <person name="Williams K.H."/>
            <person name="Banfield J.F."/>
        </authorList>
    </citation>
    <scope>NUCLEOTIDE SEQUENCE [LARGE SCALE GENOMIC DNA]</scope>
</reference>
<dbReference type="Proteomes" id="UP000034837">
    <property type="component" value="Unassembled WGS sequence"/>
</dbReference>
<proteinExistence type="predicted"/>
<evidence type="ECO:0000313" key="2">
    <source>
        <dbReference type="EMBL" id="KKS57615.1"/>
    </source>
</evidence>
<comment type="caution">
    <text evidence="2">The sequence shown here is derived from an EMBL/GenBank/DDBJ whole genome shotgun (WGS) entry which is preliminary data.</text>
</comment>
<evidence type="ECO:0000313" key="3">
    <source>
        <dbReference type="Proteomes" id="UP000034837"/>
    </source>
</evidence>
<accession>A0A0G1A9C4</accession>
<feature type="region of interest" description="Disordered" evidence="1">
    <location>
        <begin position="154"/>
        <end position="183"/>
    </location>
</feature>
<gene>
    <name evidence="2" type="ORF">UV20_C0001G0255</name>
</gene>
<dbReference type="EMBL" id="LCDO01000001">
    <property type="protein sequence ID" value="KKS57615.1"/>
    <property type="molecule type" value="Genomic_DNA"/>
</dbReference>
<name>A0A0G1A9C4_9BACT</name>